<sequence length="72" mass="8539">MVWRGMSSRFTRSLSQFGTLPLKVREASPYAQLSMRSHIQMLHLQTTTWILWLVLRKTLMQAFQRLNNMSVQ</sequence>
<reference evidence="1" key="1">
    <citation type="submission" date="2018-02" db="EMBL/GenBank/DDBJ databases">
        <title>Rhizophora mucronata_Transcriptome.</title>
        <authorList>
            <person name="Meera S.P."/>
            <person name="Sreeshan A."/>
            <person name="Augustine A."/>
        </authorList>
    </citation>
    <scope>NUCLEOTIDE SEQUENCE</scope>
    <source>
        <tissue evidence="1">Leaf</tissue>
    </source>
</reference>
<dbReference type="EMBL" id="GGEC01063578">
    <property type="protein sequence ID" value="MBX44062.1"/>
    <property type="molecule type" value="Transcribed_RNA"/>
</dbReference>
<name>A0A2P2NNH7_RHIMU</name>
<organism evidence="1">
    <name type="scientific">Rhizophora mucronata</name>
    <name type="common">Asiatic mangrove</name>
    <dbReference type="NCBI Taxonomy" id="61149"/>
    <lineage>
        <taxon>Eukaryota</taxon>
        <taxon>Viridiplantae</taxon>
        <taxon>Streptophyta</taxon>
        <taxon>Embryophyta</taxon>
        <taxon>Tracheophyta</taxon>
        <taxon>Spermatophyta</taxon>
        <taxon>Magnoliopsida</taxon>
        <taxon>eudicotyledons</taxon>
        <taxon>Gunneridae</taxon>
        <taxon>Pentapetalae</taxon>
        <taxon>rosids</taxon>
        <taxon>fabids</taxon>
        <taxon>Malpighiales</taxon>
        <taxon>Rhizophoraceae</taxon>
        <taxon>Rhizophora</taxon>
    </lineage>
</organism>
<accession>A0A2P2NNH7</accession>
<dbReference type="AlphaFoldDB" id="A0A2P2NNH7"/>
<proteinExistence type="predicted"/>
<evidence type="ECO:0000313" key="1">
    <source>
        <dbReference type="EMBL" id="MBX44062.1"/>
    </source>
</evidence>
<protein>
    <submittedName>
        <fullName evidence="1">Uncharacterized protein</fullName>
    </submittedName>
</protein>